<dbReference type="HOGENOM" id="CLU_2117206_0_0_9"/>
<protein>
    <submittedName>
        <fullName evidence="1">Uncharacterized protein</fullName>
    </submittedName>
</protein>
<gene>
    <name evidence="1" type="ORF">OMK_00979</name>
</gene>
<dbReference type="RefSeq" id="WP_016172158.1">
    <property type="nucleotide sequence ID" value="NZ_ASWK01000001.1"/>
</dbReference>
<dbReference type="AlphaFoldDB" id="S0KR53"/>
<dbReference type="EMBL" id="AHYR01000004">
    <property type="protein sequence ID" value="EOT42618.1"/>
    <property type="molecule type" value="Genomic_DNA"/>
</dbReference>
<dbReference type="PATRIC" id="fig|1139219.3.peg.944"/>
<reference evidence="1 2" key="1">
    <citation type="submission" date="2013-03" db="EMBL/GenBank/DDBJ databases">
        <title>The Genome Sequence of Enterococcus dispar ATCC_51266 (Illumina only assembly).</title>
        <authorList>
            <consortium name="The Broad Institute Genomics Platform"/>
            <consortium name="The Broad Institute Genome Sequencing Center for Infectious Disease"/>
            <person name="Earl A."/>
            <person name="Russ C."/>
            <person name="Gilmore M."/>
            <person name="Surin D."/>
            <person name="Walker B."/>
            <person name="Young S."/>
            <person name="Zeng Q."/>
            <person name="Gargeya S."/>
            <person name="Fitzgerald M."/>
            <person name="Haas B."/>
            <person name="Abouelleil A."/>
            <person name="Allen A.W."/>
            <person name="Alvarado L."/>
            <person name="Arachchi H.M."/>
            <person name="Berlin A.M."/>
            <person name="Chapman S.B."/>
            <person name="Gainer-Dewar J."/>
            <person name="Goldberg J."/>
            <person name="Griggs A."/>
            <person name="Gujja S."/>
            <person name="Hansen M."/>
            <person name="Howarth C."/>
            <person name="Imamovic A."/>
            <person name="Ireland A."/>
            <person name="Larimer J."/>
            <person name="McCowan C."/>
            <person name="Murphy C."/>
            <person name="Pearson M."/>
            <person name="Poon T.W."/>
            <person name="Priest M."/>
            <person name="Roberts A."/>
            <person name="Saif S."/>
            <person name="Shea T."/>
            <person name="Sisk P."/>
            <person name="Sykes S."/>
            <person name="Wortman J."/>
            <person name="Nusbaum C."/>
            <person name="Birren B."/>
        </authorList>
    </citation>
    <scope>NUCLEOTIDE SEQUENCE [LARGE SCALE GENOMIC DNA]</scope>
    <source>
        <strain evidence="1 2">ATCC 51266</strain>
    </source>
</reference>
<comment type="caution">
    <text evidence="1">The sequence shown here is derived from an EMBL/GenBank/DDBJ whole genome shotgun (WGS) entry which is preliminary data.</text>
</comment>
<dbReference type="Proteomes" id="UP000014127">
    <property type="component" value="Unassembled WGS sequence"/>
</dbReference>
<name>S0KR53_9ENTE</name>
<evidence type="ECO:0000313" key="1">
    <source>
        <dbReference type="EMBL" id="EOT42618.1"/>
    </source>
</evidence>
<sequence>MRNFITVDNHLVRGEIFKEKEYENIMIIVDKHNRRHVVRKQEKRKIDRAKKLRDATLMAKIKVHYPDGTFTIFKNAHEAGKAFDMTAQNIYYNTRLNRVMQKGKSKGLRFEKMR</sequence>
<dbReference type="STRING" id="44009.RV01_GL001561"/>
<keyword evidence="2" id="KW-1185">Reference proteome</keyword>
<evidence type="ECO:0000313" key="2">
    <source>
        <dbReference type="Proteomes" id="UP000014127"/>
    </source>
</evidence>
<proteinExistence type="predicted"/>
<organism evidence="1 2">
    <name type="scientific">Enterococcus dispar ATCC 51266</name>
    <dbReference type="NCBI Taxonomy" id="1139219"/>
    <lineage>
        <taxon>Bacteria</taxon>
        <taxon>Bacillati</taxon>
        <taxon>Bacillota</taxon>
        <taxon>Bacilli</taxon>
        <taxon>Lactobacillales</taxon>
        <taxon>Enterococcaceae</taxon>
        <taxon>Enterococcus</taxon>
    </lineage>
</organism>
<accession>S0KR53</accession>